<feature type="compositionally biased region" description="Acidic residues" evidence="3">
    <location>
        <begin position="347"/>
        <end position="356"/>
    </location>
</feature>
<evidence type="ECO:0000313" key="6">
    <source>
        <dbReference type="Proteomes" id="UP000694388"/>
    </source>
</evidence>
<dbReference type="GO" id="GO:0032436">
    <property type="term" value="P:positive regulation of proteasomal ubiquitin-dependent protein catabolic process"/>
    <property type="evidence" value="ECO:0007669"/>
    <property type="project" value="TreeGrafter"/>
</dbReference>
<dbReference type="GO" id="GO:0005524">
    <property type="term" value="F:ATP binding"/>
    <property type="evidence" value="ECO:0007669"/>
    <property type="project" value="InterPro"/>
</dbReference>
<dbReference type="InterPro" id="IPR011009">
    <property type="entry name" value="Kinase-like_dom_sf"/>
</dbReference>
<dbReference type="GeneTree" id="ENSGT00950000182986"/>
<dbReference type="FunFam" id="1.10.510.10:FF:000153">
    <property type="entry name" value="Tribbles homolog 2"/>
    <property type="match status" value="1"/>
</dbReference>
<protein>
    <submittedName>
        <fullName evidence="5">Tribbles pseudokinase 2</fullName>
    </submittedName>
</protein>
<feature type="domain" description="Protein kinase" evidence="4">
    <location>
        <begin position="72"/>
        <end position="319"/>
    </location>
</feature>
<evidence type="ECO:0000256" key="2">
    <source>
        <dbReference type="ARBA" id="ARBA00038180"/>
    </source>
</evidence>
<feature type="compositionally biased region" description="Polar residues" evidence="3">
    <location>
        <begin position="329"/>
        <end position="339"/>
    </location>
</feature>
<keyword evidence="1" id="KW-0649">Protein kinase inhibitor</keyword>
<dbReference type="Gene3D" id="3.30.200.20">
    <property type="entry name" value="Phosphorylase Kinase, domain 1"/>
    <property type="match status" value="1"/>
</dbReference>
<dbReference type="SMART" id="SM00220">
    <property type="entry name" value="S_TKc"/>
    <property type="match status" value="1"/>
</dbReference>
<feature type="compositionally biased region" description="Pro residues" evidence="3">
    <location>
        <begin position="47"/>
        <end position="60"/>
    </location>
</feature>
<organism evidence="5 6">
    <name type="scientific">Eptatretus burgeri</name>
    <name type="common">Inshore hagfish</name>
    <dbReference type="NCBI Taxonomy" id="7764"/>
    <lineage>
        <taxon>Eukaryota</taxon>
        <taxon>Metazoa</taxon>
        <taxon>Chordata</taxon>
        <taxon>Craniata</taxon>
        <taxon>Vertebrata</taxon>
        <taxon>Cyclostomata</taxon>
        <taxon>Myxini</taxon>
        <taxon>Myxiniformes</taxon>
        <taxon>Myxinidae</taxon>
        <taxon>Eptatretinae</taxon>
        <taxon>Eptatretus</taxon>
    </lineage>
</organism>
<dbReference type="Ensembl" id="ENSEBUT00000020900.1">
    <property type="protein sequence ID" value="ENSEBUP00000020324.1"/>
    <property type="gene ID" value="ENSEBUG00000012610.1"/>
</dbReference>
<evidence type="ECO:0000256" key="3">
    <source>
        <dbReference type="SAM" id="MobiDB-lite"/>
    </source>
</evidence>
<dbReference type="Pfam" id="PF00069">
    <property type="entry name" value="Pkinase"/>
    <property type="match status" value="1"/>
</dbReference>
<dbReference type="PROSITE" id="PS50011">
    <property type="entry name" value="PROTEIN_KINASE_DOM"/>
    <property type="match status" value="1"/>
</dbReference>
<dbReference type="InterPro" id="IPR000719">
    <property type="entry name" value="Prot_kinase_dom"/>
</dbReference>
<feature type="region of interest" description="Disordered" evidence="3">
    <location>
        <begin position="1"/>
        <end position="61"/>
    </location>
</feature>
<dbReference type="GO" id="GO:0031434">
    <property type="term" value="F:mitogen-activated protein kinase kinase binding"/>
    <property type="evidence" value="ECO:0007669"/>
    <property type="project" value="TreeGrafter"/>
</dbReference>
<evidence type="ECO:0000259" key="4">
    <source>
        <dbReference type="PROSITE" id="PS50011"/>
    </source>
</evidence>
<name>A0A8C4QVJ3_EPTBU</name>
<dbReference type="PANTHER" id="PTHR22961">
    <property type="entry name" value="SER/THR PROTEIN KINASE-TRB"/>
    <property type="match status" value="1"/>
</dbReference>
<dbReference type="OMA" id="CQDQLVP"/>
<dbReference type="GO" id="GO:0005634">
    <property type="term" value="C:nucleus"/>
    <property type="evidence" value="ECO:0007669"/>
    <property type="project" value="TreeGrafter"/>
</dbReference>
<dbReference type="GO" id="GO:0004860">
    <property type="term" value="F:protein kinase inhibitor activity"/>
    <property type="evidence" value="ECO:0007669"/>
    <property type="project" value="UniProtKB-KW"/>
</dbReference>
<dbReference type="AlphaFoldDB" id="A0A8C4QVJ3"/>
<keyword evidence="6" id="KW-1185">Reference proteome</keyword>
<reference evidence="5" key="1">
    <citation type="submission" date="2025-08" db="UniProtKB">
        <authorList>
            <consortium name="Ensembl"/>
        </authorList>
    </citation>
    <scope>IDENTIFICATION</scope>
</reference>
<evidence type="ECO:0000256" key="1">
    <source>
        <dbReference type="ARBA" id="ARBA00023013"/>
    </source>
</evidence>
<feature type="region of interest" description="Disordered" evidence="3">
    <location>
        <begin position="329"/>
        <end position="356"/>
    </location>
</feature>
<reference evidence="5" key="2">
    <citation type="submission" date="2025-09" db="UniProtKB">
        <authorList>
            <consortium name="Ensembl"/>
        </authorList>
    </citation>
    <scope>IDENTIFICATION</scope>
</reference>
<dbReference type="GO" id="GO:0004672">
    <property type="term" value="F:protein kinase activity"/>
    <property type="evidence" value="ECO:0007669"/>
    <property type="project" value="InterPro"/>
</dbReference>
<dbReference type="Proteomes" id="UP000694388">
    <property type="component" value="Unplaced"/>
</dbReference>
<sequence>MGTNVRRSLPIAIGVRSGSRHKAHGEADEPSPSSRRLSEPSVLSPGPGSPTSPCTPPRAPGSPVCPARLADYLLLEPLGTDGVLRALHVHTGREMVCKVLDMVGYQEVLKAYFRLPAHESVARVSEVLLGEAHAYVFLERGYGDLHSYVRACKRLPELEAARLFRQAAAAVAHCHGHGVVLRDLKLRKFVFCDEERTHLRLEGLEEACVLNGGDDSLSEKHGCPAYVSPEILMAGGLSGCYSGRAADLWSLGVMLYTMLVGRYPFHDSEPSALFVRIRRGHYTLPEALSSRARCLIRSLLRREPAERLSAADVLHHPWLLTDSTLTPNGDSVFQESQGDQLVPDGSPTEDEDPFFS</sequence>
<proteinExistence type="inferred from homology"/>
<evidence type="ECO:0000313" key="5">
    <source>
        <dbReference type="Ensembl" id="ENSEBUP00000020324.1"/>
    </source>
</evidence>
<comment type="similarity">
    <text evidence="2">Belongs to the protein kinase superfamily. CAMK Ser/Thr protein kinase family. Tribbles subfamily.</text>
</comment>
<dbReference type="PANTHER" id="PTHR22961:SF13">
    <property type="entry name" value="TRIBBLES"/>
    <property type="match status" value="1"/>
</dbReference>
<dbReference type="Gene3D" id="1.10.510.10">
    <property type="entry name" value="Transferase(Phosphotransferase) domain 1"/>
    <property type="match status" value="1"/>
</dbReference>
<feature type="compositionally biased region" description="Low complexity" evidence="3">
    <location>
        <begin position="30"/>
        <end position="46"/>
    </location>
</feature>
<dbReference type="InterPro" id="IPR024104">
    <property type="entry name" value="Tribbles/Ser_Thr_kinase_40"/>
</dbReference>
<accession>A0A8C4QVJ3</accession>
<dbReference type="SUPFAM" id="SSF56112">
    <property type="entry name" value="Protein kinase-like (PK-like)"/>
    <property type="match status" value="1"/>
</dbReference>